<dbReference type="Gene3D" id="1.25.40.390">
    <property type="match status" value="1"/>
</dbReference>
<keyword evidence="3" id="KW-0732">Signal</keyword>
<feature type="domain" description="SusD-like N-terminal" evidence="7">
    <location>
        <begin position="113"/>
        <end position="234"/>
    </location>
</feature>
<gene>
    <name evidence="8" type="ORF">DFQ12_0925</name>
</gene>
<evidence type="ECO:0000256" key="1">
    <source>
        <dbReference type="ARBA" id="ARBA00004442"/>
    </source>
</evidence>
<dbReference type="Proteomes" id="UP000286246">
    <property type="component" value="Unassembled WGS sequence"/>
</dbReference>
<keyword evidence="9" id="KW-1185">Reference proteome</keyword>
<organism evidence="8 9">
    <name type="scientific">Sphingobacterium detergens</name>
    <dbReference type="NCBI Taxonomy" id="1145106"/>
    <lineage>
        <taxon>Bacteria</taxon>
        <taxon>Pseudomonadati</taxon>
        <taxon>Bacteroidota</taxon>
        <taxon>Sphingobacteriia</taxon>
        <taxon>Sphingobacteriales</taxon>
        <taxon>Sphingobacteriaceae</taxon>
        <taxon>Sphingobacterium</taxon>
    </lineage>
</organism>
<dbReference type="EMBL" id="RAPY01000001">
    <property type="protein sequence ID" value="RKE56073.1"/>
    <property type="molecule type" value="Genomic_DNA"/>
</dbReference>
<feature type="domain" description="RagB/SusD" evidence="6">
    <location>
        <begin position="362"/>
        <end position="440"/>
    </location>
</feature>
<evidence type="ECO:0000313" key="8">
    <source>
        <dbReference type="EMBL" id="RKE56073.1"/>
    </source>
</evidence>
<keyword evidence="5" id="KW-0998">Cell outer membrane</keyword>
<name>A0A420BH91_SPHD1</name>
<dbReference type="InterPro" id="IPR011990">
    <property type="entry name" value="TPR-like_helical_dom_sf"/>
</dbReference>
<dbReference type="GO" id="GO:0009279">
    <property type="term" value="C:cell outer membrane"/>
    <property type="evidence" value="ECO:0007669"/>
    <property type="project" value="UniProtKB-SubCell"/>
</dbReference>
<reference evidence="8 9" key="1">
    <citation type="submission" date="2018-09" db="EMBL/GenBank/DDBJ databases">
        <title>Genomic Encyclopedia of Type Strains, Phase III (KMG-III): the genomes of soil and plant-associated and newly described type strains.</title>
        <authorList>
            <person name="Whitman W."/>
        </authorList>
    </citation>
    <scope>NUCLEOTIDE SEQUENCE [LARGE SCALE GENOMIC DNA]</scope>
    <source>
        <strain evidence="8 9">CECT 7938</strain>
    </source>
</reference>
<sequence length="479" mass="53597">MSIEKLIIRTEFIEMKKIIYIFLIGSATMLSCTKELKIYPETEKVAQRFYRNEKEIEEAINATYGSLQFKGIYNLGMLAIGEIPGEDAYDETPANDNGEYGMLDNFTNIPQSGLIEAVWRDHYMAIQNANIVLNRIKDISFNKEELKSNRIGEMKFIRALLYFNLVRCFGDVPLVVDEIKDPQELFGQGRTEKAKVYDQIKTDLKEAIALLPTRTESNKGRATKSAAQTLMGKVEVTLGNFQNAKTFLDEVISPASGQGLLDDITQVFPVANELNKEIIFAVQFASGVNSNSEGTDAYRMFNPTGRVEGKMTGTKGHGVLSSKFYGLFTDQDKRKGSYVKSLVSGLAYSNKIAVPVTVVEDAGSDFVVLRYADVLLMLAEIENELGSTTSALKYLDQIRMRAGIGPYKGALTKQDIFEEIDMQRRKELVFEGHRWFDIIRRGRAALLLGLTDNNKLLLPIPASQTATDQSILQNPGYTK</sequence>
<accession>A0A420BH91</accession>
<dbReference type="InterPro" id="IPR012944">
    <property type="entry name" value="SusD_RagB_dom"/>
</dbReference>
<evidence type="ECO:0000256" key="5">
    <source>
        <dbReference type="ARBA" id="ARBA00023237"/>
    </source>
</evidence>
<comment type="subcellular location">
    <subcellularLocation>
        <location evidence="1">Cell outer membrane</location>
    </subcellularLocation>
</comment>
<dbReference type="PROSITE" id="PS51257">
    <property type="entry name" value="PROKAR_LIPOPROTEIN"/>
    <property type="match status" value="1"/>
</dbReference>
<protein>
    <submittedName>
        <fullName evidence="8">Putative outer membrane starch-binding protein</fullName>
    </submittedName>
</protein>
<dbReference type="Pfam" id="PF07980">
    <property type="entry name" value="SusD_RagB"/>
    <property type="match status" value="1"/>
</dbReference>
<keyword evidence="4" id="KW-0472">Membrane</keyword>
<dbReference type="InterPro" id="IPR033985">
    <property type="entry name" value="SusD-like_N"/>
</dbReference>
<evidence type="ECO:0000256" key="3">
    <source>
        <dbReference type="ARBA" id="ARBA00022729"/>
    </source>
</evidence>
<evidence type="ECO:0000256" key="4">
    <source>
        <dbReference type="ARBA" id="ARBA00023136"/>
    </source>
</evidence>
<comment type="caution">
    <text evidence="8">The sequence shown here is derived from an EMBL/GenBank/DDBJ whole genome shotgun (WGS) entry which is preliminary data.</text>
</comment>
<comment type="similarity">
    <text evidence="2">Belongs to the SusD family.</text>
</comment>
<dbReference type="AlphaFoldDB" id="A0A420BH91"/>
<proteinExistence type="inferred from homology"/>
<dbReference type="CDD" id="cd08977">
    <property type="entry name" value="SusD"/>
    <property type="match status" value="1"/>
</dbReference>
<evidence type="ECO:0000256" key="2">
    <source>
        <dbReference type="ARBA" id="ARBA00006275"/>
    </source>
</evidence>
<dbReference type="SUPFAM" id="SSF48452">
    <property type="entry name" value="TPR-like"/>
    <property type="match status" value="1"/>
</dbReference>
<evidence type="ECO:0000259" key="6">
    <source>
        <dbReference type="Pfam" id="PF07980"/>
    </source>
</evidence>
<evidence type="ECO:0000259" key="7">
    <source>
        <dbReference type="Pfam" id="PF14322"/>
    </source>
</evidence>
<evidence type="ECO:0000313" key="9">
    <source>
        <dbReference type="Proteomes" id="UP000286246"/>
    </source>
</evidence>
<dbReference type="Pfam" id="PF14322">
    <property type="entry name" value="SusD-like_3"/>
    <property type="match status" value="1"/>
</dbReference>